<dbReference type="PANTHER" id="PTHR40465:SF1">
    <property type="entry name" value="DUF6534 DOMAIN-CONTAINING PROTEIN"/>
    <property type="match status" value="1"/>
</dbReference>
<feature type="transmembrane region" description="Helical" evidence="1">
    <location>
        <begin position="28"/>
        <end position="49"/>
    </location>
</feature>
<evidence type="ECO:0000259" key="2">
    <source>
        <dbReference type="Pfam" id="PF20152"/>
    </source>
</evidence>
<dbReference type="AlphaFoldDB" id="A0A5C3M9P5"/>
<feature type="transmembrane region" description="Helical" evidence="1">
    <location>
        <begin position="132"/>
        <end position="156"/>
    </location>
</feature>
<reference evidence="3 4" key="1">
    <citation type="journal article" date="2019" name="Nat. Ecol. Evol.">
        <title>Megaphylogeny resolves global patterns of mushroom evolution.</title>
        <authorList>
            <person name="Varga T."/>
            <person name="Krizsan K."/>
            <person name="Foldi C."/>
            <person name="Dima B."/>
            <person name="Sanchez-Garcia M."/>
            <person name="Sanchez-Ramirez S."/>
            <person name="Szollosi G.J."/>
            <person name="Szarkandi J.G."/>
            <person name="Papp V."/>
            <person name="Albert L."/>
            <person name="Andreopoulos W."/>
            <person name="Angelini C."/>
            <person name="Antonin V."/>
            <person name="Barry K.W."/>
            <person name="Bougher N.L."/>
            <person name="Buchanan P."/>
            <person name="Buyck B."/>
            <person name="Bense V."/>
            <person name="Catcheside P."/>
            <person name="Chovatia M."/>
            <person name="Cooper J."/>
            <person name="Damon W."/>
            <person name="Desjardin D."/>
            <person name="Finy P."/>
            <person name="Geml J."/>
            <person name="Haridas S."/>
            <person name="Hughes K."/>
            <person name="Justo A."/>
            <person name="Karasinski D."/>
            <person name="Kautmanova I."/>
            <person name="Kiss B."/>
            <person name="Kocsube S."/>
            <person name="Kotiranta H."/>
            <person name="LaButti K.M."/>
            <person name="Lechner B.E."/>
            <person name="Liimatainen K."/>
            <person name="Lipzen A."/>
            <person name="Lukacs Z."/>
            <person name="Mihaltcheva S."/>
            <person name="Morgado L.N."/>
            <person name="Niskanen T."/>
            <person name="Noordeloos M.E."/>
            <person name="Ohm R.A."/>
            <person name="Ortiz-Santana B."/>
            <person name="Ovrebo C."/>
            <person name="Racz N."/>
            <person name="Riley R."/>
            <person name="Savchenko A."/>
            <person name="Shiryaev A."/>
            <person name="Soop K."/>
            <person name="Spirin V."/>
            <person name="Szebenyi C."/>
            <person name="Tomsovsky M."/>
            <person name="Tulloss R.E."/>
            <person name="Uehling J."/>
            <person name="Grigoriev I.V."/>
            <person name="Vagvolgyi C."/>
            <person name="Papp T."/>
            <person name="Martin F.M."/>
            <person name="Miettinen O."/>
            <person name="Hibbett D.S."/>
            <person name="Nagy L.G."/>
        </authorList>
    </citation>
    <scope>NUCLEOTIDE SEQUENCE [LARGE SCALE GENOMIC DNA]</scope>
    <source>
        <strain evidence="3 4">CBS 166.37</strain>
    </source>
</reference>
<evidence type="ECO:0000256" key="1">
    <source>
        <dbReference type="SAM" id="Phobius"/>
    </source>
</evidence>
<sequence>MVAPGTGLDPAVIDALRQLITPLATSFLFGYLISWALQGILCVQVYTYYLAFPNDRWQIKVLVYSVFLIEVVQTLFSAHDAWAVLAKGYGDPLAILRINFLWLTIPIVGGIVGCIGQCFFAYRIYVLSGRRIITACIVTLALCATAGSLVLGVQIFNISSLASVLERPILVACGIWNGCGAVCDVIIACFMTYSLYRSNTGFRGTHILINKLIRLTIETGIVTGK</sequence>
<protein>
    <recommendedName>
        <fullName evidence="2">DUF6534 domain-containing protein</fullName>
    </recommendedName>
</protein>
<organism evidence="3 4">
    <name type="scientific">Crucibulum laeve</name>
    <dbReference type="NCBI Taxonomy" id="68775"/>
    <lineage>
        <taxon>Eukaryota</taxon>
        <taxon>Fungi</taxon>
        <taxon>Dikarya</taxon>
        <taxon>Basidiomycota</taxon>
        <taxon>Agaricomycotina</taxon>
        <taxon>Agaricomycetes</taxon>
        <taxon>Agaricomycetidae</taxon>
        <taxon>Agaricales</taxon>
        <taxon>Agaricineae</taxon>
        <taxon>Nidulariaceae</taxon>
        <taxon>Crucibulum</taxon>
    </lineage>
</organism>
<feature type="transmembrane region" description="Helical" evidence="1">
    <location>
        <begin position="99"/>
        <end position="120"/>
    </location>
</feature>
<proteinExistence type="predicted"/>
<dbReference type="EMBL" id="ML213594">
    <property type="protein sequence ID" value="TFK41597.1"/>
    <property type="molecule type" value="Genomic_DNA"/>
</dbReference>
<evidence type="ECO:0000313" key="4">
    <source>
        <dbReference type="Proteomes" id="UP000308652"/>
    </source>
</evidence>
<keyword evidence="1" id="KW-1133">Transmembrane helix</keyword>
<keyword evidence="1" id="KW-0812">Transmembrane</keyword>
<dbReference type="Proteomes" id="UP000308652">
    <property type="component" value="Unassembled WGS sequence"/>
</dbReference>
<dbReference type="Pfam" id="PF20152">
    <property type="entry name" value="DUF6534"/>
    <property type="match status" value="1"/>
</dbReference>
<accession>A0A5C3M9P5</accession>
<gene>
    <name evidence="3" type="ORF">BDQ12DRAFT_390062</name>
</gene>
<dbReference type="STRING" id="68775.A0A5C3M9P5"/>
<keyword evidence="4" id="KW-1185">Reference proteome</keyword>
<feature type="domain" description="DUF6534" evidence="2">
    <location>
        <begin position="181"/>
        <end position="223"/>
    </location>
</feature>
<feature type="transmembrane region" description="Helical" evidence="1">
    <location>
        <begin position="168"/>
        <end position="193"/>
    </location>
</feature>
<feature type="transmembrane region" description="Helical" evidence="1">
    <location>
        <begin position="61"/>
        <end position="79"/>
    </location>
</feature>
<name>A0A5C3M9P5_9AGAR</name>
<evidence type="ECO:0000313" key="3">
    <source>
        <dbReference type="EMBL" id="TFK41597.1"/>
    </source>
</evidence>
<keyword evidence="1" id="KW-0472">Membrane</keyword>
<dbReference type="OrthoDB" id="2536347at2759"/>
<dbReference type="PANTHER" id="PTHR40465">
    <property type="entry name" value="CHROMOSOME 1, WHOLE GENOME SHOTGUN SEQUENCE"/>
    <property type="match status" value="1"/>
</dbReference>
<dbReference type="InterPro" id="IPR045339">
    <property type="entry name" value="DUF6534"/>
</dbReference>